<evidence type="ECO:0000313" key="1">
    <source>
        <dbReference type="EMBL" id="KAI3826015.1"/>
    </source>
</evidence>
<sequence length="84" mass="9954">MAVIIYQITIDSICGFTRIRIPDYHEGLVYTKLLLSLWQRGFNIELQREYERKQKYIMDLMVLNVHDDDDDDGDGEKQTTFPVL</sequence>
<reference evidence="2" key="1">
    <citation type="journal article" date="2022" name="Mol. Ecol. Resour.">
        <title>The genomes of chicory, endive, great burdock and yacon provide insights into Asteraceae palaeo-polyploidization history and plant inulin production.</title>
        <authorList>
            <person name="Fan W."/>
            <person name="Wang S."/>
            <person name="Wang H."/>
            <person name="Wang A."/>
            <person name="Jiang F."/>
            <person name="Liu H."/>
            <person name="Zhao H."/>
            <person name="Xu D."/>
            <person name="Zhang Y."/>
        </authorList>
    </citation>
    <scope>NUCLEOTIDE SEQUENCE [LARGE SCALE GENOMIC DNA]</scope>
    <source>
        <strain evidence="2">cv. Yunnan</strain>
    </source>
</reference>
<name>A0ACB9K1B0_9ASTR</name>
<dbReference type="EMBL" id="CM042018">
    <property type="protein sequence ID" value="KAI3826015.1"/>
    <property type="molecule type" value="Genomic_DNA"/>
</dbReference>
<proteinExistence type="predicted"/>
<reference evidence="1 2" key="2">
    <citation type="journal article" date="2022" name="Mol. Ecol. Resour.">
        <title>The genomes of chicory, endive, great burdock and yacon provide insights into Asteraceae paleo-polyploidization history and plant inulin production.</title>
        <authorList>
            <person name="Fan W."/>
            <person name="Wang S."/>
            <person name="Wang H."/>
            <person name="Wang A."/>
            <person name="Jiang F."/>
            <person name="Liu H."/>
            <person name="Zhao H."/>
            <person name="Xu D."/>
            <person name="Zhang Y."/>
        </authorList>
    </citation>
    <scope>NUCLEOTIDE SEQUENCE [LARGE SCALE GENOMIC DNA]</scope>
    <source>
        <strain evidence="2">cv. Yunnan</strain>
        <tissue evidence="1">Leaves</tissue>
    </source>
</reference>
<gene>
    <name evidence="1" type="ORF">L1987_00055</name>
</gene>
<comment type="caution">
    <text evidence="1">The sequence shown here is derived from an EMBL/GenBank/DDBJ whole genome shotgun (WGS) entry which is preliminary data.</text>
</comment>
<organism evidence="1 2">
    <name type="scientific">Smallanthus sonchifolius</name>
    <dbReference type="NCBI Taxonomy" id="185202"/>
    <lineage>
        <taxon>Eukaryota</taxon>
        <taxon>Viridiplantae</taxon>
        <taxon>Streptophyta</taxon>
        <taxon>Embryophyta</taxon>
        <taxon>Tracheophyta</taxon>
        <taxon>Spermatophyta</taxon>
        <taxon>Magnoliopsida</taxon>
        <taxon>eudicotyledons</taxon>
        <taxon>Gunneridae</taxon>
        <taxon>Pentapetalae</taxon>
        <taxon>asterids</taxon>
        <taxon>campanulids</taxon>
        <taxon>Asterales</taxon>
        <taxon>Asteraceae</taxon>
        <taxon>Asteroideae</taxon>
        <taxon>Heliantheae alliance</taxon>
        <taxon>Millerieae</taxon>
        <taxon>Smallanthus</taxon>
    </lineage>
</organism>
<protein>
    <submittedName>
        <fullName evidence="1">Uncharacterized protein</fullName>
    </submittedName>
</protein>
<accession>A0ACB9K1B0</accession>
<keyword evidence="2" id="KW-1185">Reference proteome</keyword>
<dbReference type="Proteomes" id="UP001056120">
    <property type="component" value="Linkage Group LG01"/>
</dbReference>
<evidence type="ECO:0000313" key="2">
    <source>
        <dbReference type="Proteomes" id="UP001056120"/>
    </source>
</evidence>